<dbReference type="Gene3D" id="3.20.20.370">
    <property type="entry name" value="Glycoside hydrolase/deacetylase"/>
    <property type="match status" value="1"/>
</dbReference>
<evidence type="ECO:0000313" key="2">
    <source>
        <dbReference type="EMBL" id="GEP42646.1"/>
    </source>
</evidence>
<evidence type="ECO:0000256" key="1">
    <source>
        <dbReference type="SAM" id="SignalP"/>
    </source>
</evidence>
<keyword evidence="3" id="KW-1185">Reference proteome</keyword>
<evidence type="ECO:0008006" key="4">
    <source>
        <dbReference type="Google" id="ProtNLM"/>
    </source>
</evidence>
<feature type="chain" id="PRO_5022098446" description="Polysaccharide deacetylase" evidence="1">
    <location>
        <begin position="19"/>
        <end position="252"/>
    </location>
</feature>
<organism evidence="2 3">
    <name type="scientific">Brevifollis gellanilyticus</name>
    <dbReference type="NCBI Taxonomy" id="748831"/>
    <lineage>
        <taxon>Bacteria</taxon>
        <taxon>Pseudomonadati</taxon>
        <taxon>Verrucomicrobiota</taxon>
        <taxon>Verrucomicrobiia</taxon>
        <taxon>Verrucomicrobiales</taxon>
        <taxon>Verrucomicrobiaceae</taxon>
    </lineage>
</organism>
<comment type="caution">
    <text evidence="2">The sequence shown here is derived from an EMBL/GenBank/DDBJ whole genome shotgun (WGS) entry which is preliminary data.</text>
</comment>
<dbReference type="Pfam" id="PF10096">
    <property type="entry name" value="DUF2334"/>
    <property type="match status" value="1"/>
</dbReference>
<feature type="signal peptide" evidence="1">
    <location>
        <begin position="1"/>
        <end position="18"/>
    </location>
</feature>
<evidence type="ECO:0000313" key="3">
    <source>
        <dbReference type="Proteomes" id="UP000321577"/>
    </source>
</evidence>
<protein>
    <recommendedName>
        <fullName evidence="4">Polysaccharide deacetylase</fullName>
    </recommendedName>
</protein>
<dbReference type="Proteomes" id="UP000321577">
    <property type="component" value="Unassembled WGS sequence"/>
</dbReference>
<dbReference type="InterPro" id="IPR011330">
    <property type="entry name" value="Glyco_hydro/deAcase_b/a-brl"/>
</dbReference>
<keyword evidence="1" id="KW-0732">Signal</keyword>
<reference evidence="2 3" key="1">
    <citation type="submission" date="2019-07" db="EMBL/GenBank/DDBJ databases">
        <title>Whole genome shotgun sequence of Brevifollis gellanilyticus NBRC 108608.</title>
        <authorList>
            <person name="Hosoyama A."/>
            <person name="Uohara A."/>
            <person name="Ohji S."/>
            <person name="Ichikawa N."/>
        </authorList>
    </citation>
    <scope>NUCLEOTIDE SEQUENCE [LARGE SCALE GENOMIC DNA]</scope>
    <source>
        <strain evidence="2 3">NBRC 108608</strain>
    </source>
</reference>
<sequence length="252" mass="28603">MKRLLCALFLSIVGSALAEPQVILLKLDDVVARKIGSSPVSLRWQKVHDYLIEQKIKGSFGIITESLEKDNPTYFQWLKDVQAAGQIEFWMHGYHMKKASEPGEFEQGTAAEQQAILEKGAKLAQEKLGFPLVAFGPHWSGTTEATDEALQAVPSVKIWLYGPKQPKHFKRLSIERVLALENPTFVPDPEKFKTVYEKNAATREVLVLQGHPDQWDDKRWAGFVEIIEFLKSKNVVFMTPSEYLKKVQPNQP</sequence>
<accession>A0A512M7D6</accession>
<dbReference type="AlphaFoldDB" id="A0A512M7D6"/>
<dbReference type="EMBL" id="BKAG01000011">
    <property type="protein sequence ID" value="GEP42646.1"/>
    <property type="molecule type" value="Genomic_DNA"/>
</dbReference>
<dbReference type="InterPro" id="IPR018763">
    <property type="entry name" value="DUF2334"/>
</dbReference>
<dbReference type="RefSeq" id="WP_170266697.1">
    <property type="nucleotide sequence ID" value="NZ_BKAG01000011.1"/>
</dbReference>
<proteinExistence type="predicted"/>
<dbReference type="GO" id="GO:0005975">
    <property type="term" value="P:carbohydrate metabolic process"/>
    <property type="evidence" value="ECO:0007669"/>
    <property type="project" value="InterPro"/>
</dbReference>
<gene>
    <name evidence="2" type="ORF">BGE01nite_19370</name>
</gene>
<dbReference type="SUPFAM" id="SSF88713">
    <property type="entry name" value="Glycoside hydrolase/deacetylase"/>
    <property type="match status" value="1"/>
</dbReference>
<name>A0A512M7D6_9BACT</name>